<feature type="transmembrane region" description="Helical" evidence="6">
    <location>
        <begin position="12"/>
        <end position="33"/>
    </location>
</feature>
<feature type="transmembrane region" description="Helical" evidence="6">
    <location>
        <begin position="236"/>
        <end position="257"/>
    </location>
</feature>
<accession>A0A099F363</accession>
<feature type="transmembrane region" description="Helical" evidence="6">
    <location>
        <begin position="200"/>
        <end position="221"/>
    </location>
</feature>
<dbReference type="PANTHER" id="PTHR30238:SF0">
    <property type="entry name" value="THYLAKOID MEMBRANE PROTEIN TERC, CHLOROPLASTIC"/>
    <property type="match status" value="1"/>
</dbReference>
<keyword evidence="5 6" id="KW-0472">Membrane</keyword>
<protein>
    <submittedName>
        <fullName evidence="7">Membrane protein</fullName>
    </submittedName>
</protein>
<dbReference type="NCBIfam" id="TIGR03718">
    <property type="entry name" value="R_switched_Alx"/>
    <property type="match status" value="1"/>
</dbReference>
<organism evidence="7 8">
    <name type="scientific">Paracoccus sphaerophysae</name>
    <dbReference type="NCBI Taxonomy" id="690417"/>
    <lineage>
        <taxon>Bacteria</taxon>
        <taxon>Pseudomonadati</taxon>
        <taxon>Pseudomonadota</taxon>
        <taxon>Alphaproteobacteria</taxon>
        <taxon>Rhodobacterales</taxon>
        <taxon>Paracoccaceae</taxon>
        <taxon>Paracoccus</taxon>
    </lineage>
</organism>
<proteinExistence type="inferred from homology"/>
<dbReference type="GO" id="GO:0016020">
    <property type="term" value="C:membrane"/>
    <property type="evidence" value="ECO:0007669"/>
    <property type="project" value="UniProtKB-SubCell"/>
</dbReference>
<dbReference type="InterPro" id="IPR005496">
    <property type="entry name" value="Integral_membrane_TerC"/>
</dbReference>
<name>A0A099F363_9RHOB</name>
<dbReference type="STRING" id="690417.IC63_11815"/>
<dbReference type="AlphaFoldDB" id="A0A099F363"/>
<dbReference type="RefSeq" id="WP_036720477.1">
    <property type="nucleotide sequence ID" value="NZ_JRKS01000040.1"/>
</dbReference>
<evidence type="ECO:0000256" key="3">
    <source>
        <dbReference type="ARBA" id="ARBA00022692"/>
    </source>
</evidence>
<dbReference type="PANTHER" id="PTHR30238">
    <property type="entry name" value="MEMBRANE BOUND PREDICTED REDOX MODULATOR"/>
    <property type="match status" value="1"/>
</dbReference>
<reference evidence="7 8" key="1">
    <citation type="submission" date="2014-09" db="EMBL/GenBank/DDBJ databases">
        <authorList>
            <person name="McGinnis J.M."/>
            <person name="Wolfgang W.J."/>
        </authorList>
    </citation>
    <scope>NUCLEOTIDE SEQUENCE [LARGE SCALE GENOMIC DNA]</scope>
    <source>
        <strain evidence="7 8">HAMBI 3106</strain>
    </source>
</reference>
<comment type="subcellular location">
    <subcellularLocation>
        <location evidence="1">Membrane</location>
        <topology evidence="1">Multi-pass membrane protein</topology>
    </subcellularLocation>
</comment>
<dbReference type="InterPro" id="IPR022369">
    <property type="entry name" value="Integral_membrane_TerC_rswitch"/>
</dbReference>
<evidence type="ECO:0000256" key="5">
    <source>
        <dbReference type="ARBA" id="ARBA00023136"/>
    </source>
</evidence>
<evidence type="ECO:0000256" key="6">
    <source>
        <dbReference type="SAM" id="Phobius"/>
    </source>
</evidence>
<keyword evidence="8" id="KW-1185">Reference proteome</keyword>
<sequence length="333" mass="36946">MALTALFLGQPLWMWLTFIAAVAVLLVLDLGVLNRGNREIGVRRSLMLSAMYIALGLGFGGFVWWQMGQGPALEYLTGFVVEKSLAMDNVFVIAMIFGALAIPRAYQHRVLFWGILGVIVLRGIMIGVGATLVARYEWILLVFAVFLIITGLRMLWSGDEEHDLSQNRAFQFLRRNLWVTNRLHGERFFVRRTDRAGRRLLFATPLFLALAMVEIADVIFAVDSVPAIFAITTDPYIVYTSNIFAILGLRALYFALAAIIHRFAYLKQALAVLLVFIGGKVIVAEMLGIEKVPPTVSLSVTFVILAAGVGYSLWRTRNDAPHAPAALEDANKA</sequence>
<gene>
    <name evidence="7" type="ORF">IC63_11815</name>
</gene>
<evidence type="ECO:0000256" key="4">
    <source>
        <dbReference type="ARBA" id="ARBA00022989"/>
    </source>
</evidence>
<evidence type="ECO:0000313" key="7">
    <source>
        <dbReference type="EMBL" id="KGJ04676.1"/>
    </source>
</evidence>
<feature type="transmembrane region" description="Helical" evidence="6">
    <location>
        <begin position="45"/>
        <end position="65"/>
    </location>
</feature>
<feature type="transmembrane region" description="Helical" evidence="6">
    <location>
        <begin position="110"/>
        <end position="132"/>
    </location>
</feature>
<evidence type="ECO:0000256" key="1">
    <source>
        <dbReference type="ARBA" id="ARBA00004141"/>
    </source>
</evidence>
<feature type="transmembrane region" description="Helical" evidence="6">
    <location>
        <begin position="295"/>
        <end position="314"/>
    </location>
</feature>
<comment type="caution">
    <text evidence="7">The sequence shown here is derived from an EMBL/GenBank/DDBJ whole genome shotgun (WGS) entry which is preliminary data.</text>
</comment>
<evidence type="ECO:0000256" key="2">
    <source>
        <dbReference type="ARBA" id="ARBA00007511"/>
    </source>
</evidence>
<feature type="transmembrane region" description="Helical" evidence="6">
    <location>
        <begin position="138"/>
        <end position="156"/>
    </location>
</feature>
<comment type="similarity">
    <text evidence="2">Belongs to the TerC family.</text>
</comment>
<dbReference type="Pfam" id="PF03741">
    <property type="entry name" value="TerC"/>
    <property type="match status" value="1"/>
</dbReference>
<dbReference type="Proteomes" id="UP000029917">
    <property type="component" value="Unassembled WGS sequence"/>
</dbReference>
<keyword evidence="4 6" id="KW-1133">Transmembrane helix</keyword>
<dbReference type="OrthoDB" id="9783692at2"/>
<evidence type="ECO:0000313" key="8">
    <source>
        <dbReference type="Proteomes" id="UP000029917"/>
    </source>
</evidence>
<feature type="transmembrane region" description="Helical" evidence="6">
    <location>
        <begin position="85"/>
        <end position="103"/>
    </location>
</feature>
<dbReference type="EMBL" id="JRKS01000040">
    <property type="protein sequence ID" value="KGJ04676.1"/>
    <property type="molecule type" value="Genomic_DNA"/>
</dbReference>
<reference evidence="7 8" key="2">
    <citation type="submission" date="2014-10" db="EMBL/GenBank/DDBJ databases">
        <title>Paracoccus sanguinis sp. nov., isolated from clinical specimens of New York State patients.</title>
        <authorList>
            <person name="Mingle L.A."/>
            <person name="Cole J.A."/>
            <person name="Lapierre P."/>
            <person name="Musser K.A."/>
        </authorList>
    </citation>
    <scope>NUCLEOTIDE SEQUENCE [LARGE SCALE GENOMIC DNA]</scope>
    <source>
        <strain evidence="7 8">HAMBI 3106</strain>
    </source>
</reference>
<keyword evidence="3 6" id="KW-0812">Transmembrane</keyword>
<feature type="transmembrane region" description="Helical" evidence="6">
    <location>
        <begin position="269"/>
        <end position="289"/>
    </location>
</feature>